<evidence type="ECO:0000256" key="6">
    <source>
        <dbReference type="SAM" id="SignalP"/>
    </source>
</evidence>
<dbReference type="EMBL" id="CYRX01000007">
    <property type="protein sequence ID" value="CUH58892.1"/>
    <property type="molecule type" value="Genomic_DNA"/>
</dbReference>
<name>A0A0P1FII2_9RHOB</name>
<gene>
    <name evidence="8" type="primary">yiaD_2</name>
    <name evidence="8" type="ORF">THS5294_00172</name>
</gene>
<evidence type="ECO:0000256" key="3">
    <source>
        <dbReference type="ARBA" id="ARBA00023237"/>
    </source>
</evidence>
<dbReference type="Proteomes" id="UP000051298">
    <property type="component" value="Unassembled WGS sequence"/>
</dbReference>
<organism evidence="8 9">
    <name type="scientific">Thalassobacter stenotrophicus</name>
    <dbReference type="NCBI Taxonomy" id="266809"/>
    <lineage>
        <taxon>Bacteria</taxon>
        <taxon>Pseudomonadati</taxon>
        <taxon>Pseudomonadota</taxon>
        <taxon>Alphaproteobacteria</taxon>
        <taxon>Rhodobacterales</taxon>
        <taxon>Roseobacteraceae</taxon>
        <taxon>Thalassobacter</taxon>
    </lineage>
</organism>
<feature type="region of interest" description="Disordered" evidence="5">
    <location>
        <begin position="612"/>
        <end position="638"/>
    </location>
</feature>
<keyword evidence="3" id="KW-0998">Cell outer membrane</keyword>
<dbReference type="PRINTS" id="PR01021">
    <property type="entry name" value="OMPADOMAIN"/>
</dbReference>
<dbReference type="PANTHER" id="PTHR30329">
    <property type="entry name" value="STATOR ELEMENT OF FLAGELLAR MOTOR COMPLEX"/>
    <property type="match status" value="1"/>
</dbReference>
<feature type="region of interest" description="Disordered" evidence="5">
    <location>
        <begin position="575"/>
        <end position="594"/>
    </location>
</feature>
<keyword evidence="2 4" id="KW-0472">Membrane</keyword>
<proteinExistence type="predicted"/>
<dbReference type="PRINTS" id="PR01023">
    <property type="entry name" value="NAFLGMOTY"/>
</dbReference>
<dbReference type="AlphaFoldDB" id="A0A0P1FII2"/>
<dbReference type="SUPFAM" id="SSF103088">
    <property type="entry name" value="OmpA-like"/>
    <property type="match status" value="1"/>
</dbReference>
<protein>
    <submittedName>
        <fullName evidence="8">Inner membrane lipoprotein YiaD</fullName>
    </submittedName>
</protein>
<dbReference type="GO" id="GO:0009279">
    <property type="term" value="C:cell outer membrane"/>
    <property type="evidence" value="ECO:0007669"/>
    <property type="project" value="UniProtKB-SubCell"/>
</dbReference>
<sequence length="638" mass="67011">MSRLPTVIATACFAVAGAAAWGTAHFGADWIETRSVQALDQVFAQEALDWVEVYPDGLILNVTGTAPSEAARFRAITVAGTVVGSGRIVDAMDVIDPESIAPPRFSLEILRNDMGISLIGLVPSDGGRAQLSEGLANLGADVPVTDMVEQTARDVPENWADAVDFALRSLRDLPRSKISVSKDRVEITAIADSAEQKATLEAAIARRAPAGIALAMSISAPRPVITPFTLRFTKDGDAVAFDACSADTDAARDQIVRAAAGVGFEGKADCVVGLGVPSASWADAVSLGITALDDLGGGTITFSDADVTLIAADTTPQSTFDRTIGQLESDLPDVFSLHSVLPPKPESSAAQAEVPEFVATRSPEGIVQMRGRLSDVAQEAAVLSFARAHFGSEDTYIATRQDPELPNGWPARVFAGLEALSHLNNGTLIVQPSTVEVRGDTGSRTARADMSRILSSKLGESADFSVAVIYDELLDPTANIPTPEECVARMNAVLEVKKITFEPGSADIDSSAVDQVEKLAAAFEDCDRIRVEIGGHTDSQGREEMNLNLSQQRADAVRSALVDRGVEPAALQAVGYGETQPIEDNGTEEGREANRRIAFRLIPNPVPAAALATEAAASAEAPDAGETADPSQEAAADE</sequence>
<evidence type="ECO:0000313" key="8">
    <source>
        <dbReference type="EMBL" id="CUH58892.1"/>
    </source>
</evidence>
<comment type="subcellular location">
    <subcellularLocation>
        <location evidence="1">Cell outer membrane</location>
    </subcellularLocation>
</comment>
<dbReference type="CDD" id="cd07185">
    <property type="entry name" value="OmpA_C-like"/>
    <property type="match status" value="1"/>
</dbReference>
<evidence type="ECO:0000259" key="7">
    <source>
        <dbReference type="PROSITE" id="PS51123"/>
    </source>
</evidence>
<dbReference type="InterPro" id="IPR036737">
    <property type="entry name" value="OmpA-like_sf"/>
</dbReference>
<feature type="compositionally biased region" description="Low complexity" evidence="5">
    <location>
        <begin position="612"/>
        <end position="628"/>
    </location>
</feature>
<evidence type="ECO:0000256" key="4">
    <source>
        <dbReference type="PROSITE-ProRule" id="PRU00473"/>
    </source>
</evidence>
<accession>A0A0P1FII2</accession>
<evidence type="ECO:0000313" key="9">
    <source>
        <dbReference type="Proteomes" id="UP000051298"/>
    </source>
</evidence>
<evidence type="ECO:0000256" key="1">
    <source>
        <dbReference type="ARBA" id="ARBA00004442"/>
    </source>
</evidence>
<keyword evidence="6" id="KW-0732">Signal</keyword>
<dbReference type="PROSITE" id="PS51123">
    <property type="entry name" value="OMPA_2"/>
    <property type="match status" value="1"/>
</dbReference>
<reference evidence="8 9" key="1">
    <citation type="submission" date="2015-09" db="EMBL/GenBank/DDBJ databases">
        <authorList>
            <consortium name="Swine Surveillance"/>
        </authorList>
    </citation>
    <scope>NUCLEOTIDE SEQUENCE [LARGE SCALE GENOMIC DNA]</scope>
    <source>
        <strain evidence="8 9">CECT 5294</strain>
    </source>
</reference>
<feature type="domain" description="OmpA-like" evidence="7">
    <location>
        <begin position="488"/>
        <end position="605"/>
    </location>
</feature>
<dbReference type="Gene3D" id="3.30.1330.60">
    <property type="entry name" value="OmpA-like domain"/>
    <property type="match status" value="1"/>
</dbReference>
<dbReference type="InterPro" id="IPR006665">
    <property type="entry name" value="OmpA-like"/>
</dbReference>
<keyword evidence="8" id="KW-0449">Lipoprotein</keyword>
<dbReference type="InterPro" id="IPR050330">
    <property type="entry name" value="Bact_OuterMem_StrucFunc"/>
</dbReference>
<dbReference type="InterPro" id="IPR006664">
    <property type="entry name" value="OMP_bac"/>
</dbReference>
<feature type="chain" id="PRO_5006062625" evidence="6">
    <location>
        <begin position="21"/>
        <end position="638"/>
    </location>
</feature>
<evidence type="ECO:0000256" key="2">
    <source>
        <dbReference type="ARBA" id="ARBA00023136"/>
    </source>
</evidence>
<dbReference type="Pfam" id="PF00691">
    <property type="entry name" value="OmpA"/>
    <property type="match status" value="1"/>
</dbReference>
<evidence type="ECO:0000256" key="5">
    <source>
        <dbReference type="SAM" id="MobiDB-lite"/>
    </source>
</evidence>
<dbReference type="Gene3D" id="3.40.1520.20">
    <property type="match status" value="2"/>
</dbReference>
<dbReference type="RefSeq" id="WP_058122234.1">
    <property type="nucleotide sequence ID" value="NZ_CYRX01000007.1"/>
</dbReference>
<dbReference type="PANTHER" id="PTHR30329:SF21">
    <property type="entry name" value="LIPOPROTEIN YIAD-RELATED"/>
    <property type="match status" value="1"/>
</dbReference>
<feature type="signal peptide" evidence="6">
    <location>
        <begin position="1"/>
        <end position="20"/>
    </location>
</feature>